<dbReference type="InterPro" id="IPR000644">
    <property type="entry name" value="CBS_dom"/>
</dbReference>
<feature type="domain" description="CBS" evidence="3">
    <location>
        <begin position="89"/>
        <end position="142"/>
    </location>
</feature>
<dbReference type="InterPro" id="IPR046342">
    <property type="entry name" value="CBS_dom_sf"/>
</dbReference>
<protein>
    <submittedName>
        <fullName evidence="4">CBS domain-containing protein</fullName>
    </submittedName>
</protein>
<dbReference type="KEGG" id="cben:EG339_02090"/>
<dbReference type="InterPro" id="IPR051257">
    <property type="entry name" value="Diverse_CBS-Domain"/>
</dbReference>
<dbReference type="Pfam" id="PF00571">
    <property type="entry name" value="CBS"/>
    <property type="match status" value="2"/>
</dbReference>
<accession>A0A3G6T2U0</accession>
<name>A0A3G6T2U0_9FLAO</name>
<evidence type="ECO:0000313" key="4">
    <source>
        <dbReference type="EMBL" id="AZB23498.1"/>
    </source>
</evidence>
<dbReference type="OrthoDB" id="1119899at2"/>
<dbReference type="PANTHER" id="PTHR43080:SF2">
    <property type="entry name" value="CBS DOMAIN-CONTAINING PROTEIN"/>
    <property type="match status" value="1"/>
</dbReference>
<dbReference type="RefSeq" id="WP_123868646.1">
    <property type="nucleotide sequence ID" value="NZ_CP033931.1"/>
</dbReference>
<proteinExistence type="predicted"/>
<dbReference type="SUPFAM" id="SSF54631">
    <property type="entry name" value="CBS-domain pair"/>
    <property type="match status" value="1"/>
</dbReference>
<dbReference type="Proteomes" id="UP000271193">
    <property type="component" value="Chromosome"/>
</dbReference>
<gene>
    <name evidence="4" type="ORF">EG339_02090</name>
</gene>
<keyword evidence="1 2" id="KW-0129">CBS domain</keyword>
<dbReference type="AlphaFoldDB" id="A0A3G6T2U0"/>
<evidence type="ECO:0000259" key="3">
    <source>
        <dbReference type="PROSITE" id="PS51371"/>
    </source>
</evidence>
<evidence type="ECO:0000313" key="5">
    <source>
        <dbReference type="Proteomes" id="UP000271193"/>
    </source>
</evidence>
<dbReference type="GeneID" id="99063590"/>
<reference evidence="5" key="1">
    <citation type="submission" date="2018-11" db="EMBL/GenBank/DDBJ databases">
        <title>Proposal to divide the Flavobacteriaceae and reorganize its genera based on Amino Acid Identity values calculated from whole genome sequences.</title>
        <authorList>
            <person name="Nicholson A.C."/>
            <person name="Gulvik C.A."/>
            <person name="Whitney A.M."/>
            <person name="Humrighouse B.W."/>
            <person name="Bell M."/>
            <person name="Holmes B."/>
            <person name="Steigerwalt A.G."/>
            <person name="Villarma A."/>
            <person name="Sheth M."/>
            <person name="Batra D."/>
            <person name="Pryor J."/>
            <person name="Bernardet J.-F."/>
            <person name="Hugo C."/>
            <person name="Kampfer P."/>
            <person name="Newman J."/>
            <person name="McQuiston J.R."/>
        </authorList>
    </citation>
    <scope>NUCLEOTIDE SEQUENCE [LARGE SCALE GENOMIC DNA]</scope>
    <source>
        <strain evidence="5">G0229</strain>
    </source>
</reference>
<dbReference type="PROSITE" id="PS51371">
    <property type="entry name" value="CBS"/>
    <property type="match status" value="2"/>
</dbReference>
<evidence type="ECO:0000256" key="2">
    <source>
        <dbReference type="PROSITE-ProRule" id="PRU00703"/>
    </source>
</evidence>
<feature type="domain" description="CBS" evidence="3">
    <location>
        <begin position="11"/>
        <end position="66"/>
    </location>
</feature>
<dbReference type="CDD" id="cd04584">
    <property type="entry name" value="CBS_pair_AcuB_like"/>
    <property type="match status" value="1"/>
</dbReference>
<organism evidence="4 5">
    <name type="scientific">Chryseobacterium bernardetii</name>
    <dbReference type="NCBI Taxonomy" id="1241978"/>
    <lineage>
        <taxon>Bacteria</taxon>
        <taxon>Pseudomonadati</taxon>
        <taxon>Bacteroidota</taxon>
        <taxon>Flavobacteriia</taxon>
        <taxon>Flavobacteriales</taxon>
        <taxon>Weeksellaceae</taxon>
        <taxon>Chryseobacterium group</taxon>
        <taxon>Chryseobacterium</taxon>
    </lineage>
</organism>
<sequence>MKQRVPVSQIMTKELITLNLKQSLYEAENLFKKHKIRHIPVVENQKLLGVLSYSDLLKISYADVEESDDAEDVPVSAVVYDVFTISQVMTKAPLTVNPETTIKEVAEILSEHSFHSVPVVENGDLKGIVTTTDILKYLLQQY</sequence>
<dbReference type="SMART" id="SM00116">
    <property type="entry name" value="CBS"/>
    <property type="match status" value="2"/>
</dbReference>
<keyword evidence="5" id="KW-1185">Reference proteome</keyword>
<evidence type="ECO:0000256" key="1">
    <source>
        <dbReference type="ARBA" id="ARBA00023122"/>
    </source>
</evidence>
<dbReference type="Gene3D" id="3.10.580.10">
    <property type="entry name" value="CBS-domain"/>
    <property type="match status" value="1"/>
</dbReference>
<dbReference type="PANTHER" id="PTHR43080">
    <property type="entry name" value="CBS DOMAIN-CONTAINING PROTEIN CBSX3, MITOCHONDRIAL"/>
    <property type="match status" value="1"/>
</dbReference>
<dbReference type="EMBL" id="CP033932">
    <property type="protein sequence ID" value="AZB23498.1"/>
    <property type="molecule type" value="Genomic_DNA"/>
</dbReference>